<dbReference type="InterPro" id="IPR056955">
    <property type="entry name" value="ORC-CDC6-like"/>
</dbReference>
<dbReference type="OrthoDB" id="1489695at2"/>
<evidence type="ECO:0000313" key="1">
    <source>
        <dbReference type="EMBL" id="ROR91114.1"/>
    </source>
</evidence>
<dbReference type="Proteomes" id="UP000281738">
    <property type="component" value="Unassembled WGS sequence"/>
</dbReference>
<gene>
    <name evidence="1" type="ORF">EDD33_1975</name>
</gene>
<organism evidence="1 2">
    <name type="scientific">Nocardioides aurantiacus</name>
    <dbReference type="NCBI Taxonomy" id="86796"/>
    <lineage>
        <taxon>Bacteria</taxon>
        <taxon>Bacillati</taxon>
        <taxon>Actinomycetota</taxon>
        <taxon>Actinomycetes</taxon>
        <taxon>Propionibacteriales</taxon>
        <taxon>Nocardioidaceae</taxon>
        <taxon>Nocardioides</taxon>
    </lineage>
</organism>
<dbReference type="RefSeq" id="WP_123390488.1">
    <property type="nucleotide sequence ID" value="NZ_RKHO01000001.1"/>
</dbReference>
<proteinExistence type="predicted"/>
<dbReference type="Pfam" id="PF24389">
    <property type="entry name" value="ORC-CDC6-like"/>
    <property type="match status" value="1"/>
</dbReference>
<dbReference type="AlphaFoldDB" id="A0A3N2CV64"/>
<evidence type="ECO:0000313" key="2">
    <source>
        <dbReference type="Proteomes" id="UP000281738"/>
    </source>
</evidence>
<accession>A0A3N2CV64</accession>
<name>A0A3N2CV64_9ACTN</name>
<protein>
    <submittedName>
        <fullName evidence="1">Uncharacterized protein</fullName>
    </submittedName>
</protein>
<sequence>MARPNPFRTRHSEAASRNLALFTATFAPEVLHALPAPPFDQFYVLRSAPGAGKTSLMKCLTARTLSYIHQHRSKSGSLVSFLTDFGVLDANGPLVIGVLENLDQNYAGLLDVAEDADLQRRLLFKLLDARVIQGLVRACLEFAGRAPDEDPGLVQFHPQTPDSTRAFMRLGGTSGAELVAAAEAAEDELLDLFDQIIATSAEMPIGHSRLHTLTALSAAKIEVAGVPVLASTLIMFDDAHALAEEQRTALLGALRSRSHTVGRWMATRNVALEDDELFGAGDEGRDFDVIELEALARDRTNSAAALNRLTGQTLTPSRFRKVLLDIADKRASSTLDRMLTDDTSLTNLLGVEPDAALDFASEDPFTKVRTRIADKGGHDPRYAAWLAETDQLDGRDGLARLCEVDVLIERDRSRAQQELFDDFPLPADQLVARGSSSLREAAYLRAAIDYDIPYYVGAEIYARLGSANIEQFLELCGDLMARLQTQDATGRELVLTPAIQDKIARDASRNYYLSLPQLPYGNYIQRLVDGIARISREEAAKPRIPYPPGVTGTALLMSDRAKLREPASLKLPEMAALYSGLKSAIAHNVVWIELNYRVKNADYMVIYLNRLLCPTFGMPLGLGAFRERKLSQMAGWMIEPPRRYGEAADPRQGTLI</sequence>
<dbReference type="EMBL" id="RKHO01000001">
    <property type="protein sequence ID" value="ROR91114.1"/>
    <property type="molecule type" value="Genomic_DNA"/>
</dbReference>
<keyword evidence="2" id="KW-1185">Reference proteome</keyword>
<reference evidence="1 2" key="1">
    <citation type="submission" date="2018-11" db="EMBL/GenBank/DDBJ databases">
        <title>Sequencing the genomes of 1000 actinobacteria strains.</title>
        <authorList>
            <person name="Klenk H.-P."/>
        </authorList>
    </citation>
    <scope>NUCLEOTIDE SEQUENCE [LARGE SCALE GENOMIC DNA]</scope>
    <source>
        <strain evidence="1 2">DSM 12652</strain>
    </source>
</reference>
<comment type="caution">
    <text evidence="1">The sequence shown here is derived from an EMBL/GenBank/DDBJ whole genome shotgun (WGS) entry which is preliminary data.</text>
</comment>